<evidence type="ECO:0000256" key="8">
    <source>
        <dbReference type="SAM" id="Phobius"/>
    </source>
</evidence>
<protein>
    <recommendedName>
        <fullName evidence="10">Copper acquisition factor BIM1-like domain-containing protein</fullName>
    </recommendedName>
</protein>
<keyword evidence="4 9" id="KW-0732">Signal</keyword>
<dbReference type="Pfam" id="PF20238">
    <property type="entry name" value="BIM1-like_dom"/>
    <property type="match status" value="1"/>
</dbReference>
<keyword evidence="2" id="KW-1003">Cell membrane</keyword>
<gene>
    <name evidence="11" type="ORF">K444DRAFT_634687</name>
</gene>
<dbReference type="GeneID" id="36591853"/>
<evidence type="ECO:0000259" key="10">
    <source>
        <dbReference type="Pfam" id="PF20238"/>
    </source>
</evidence>
<evidence type="ECO:0000313" key="12">
    <source>
        <dbReference type="Proteomes" id="UP000235371"/>
    </source>
</evidence>
<comment type="subcellular location">
    <subcellularLocation>
        <location evidence="1">Cell membrane</location>
        <topology evidence="1">Lipid-anchor</topology>
        <topology evidence="1">GPI-anchor</topology>
    </subcellularLocation>
</comment>
<dbReference type="InParanoid" id="A0A2J6SSZ4"/>
<evidence type="ECO:0000256" key="2">
    <source>
        <dbReference type="ARBA" id="ARBA00022475"/>
    </source>
</evidence>
<keyword evidence="7" id="KW-0449">Lipoprotein</keyword>
<evidence type="ECO:0000313" key="11">
    <source>
        <dbReference type="EMBL" id="PMD53872.1"/>
    </source>
</evidence>
<evidence type="ECO:0000256" key="7">
    <source>
        <dbReference type="ARBA" id="ARBA00023288"/>
    </source>
</evidence>
<keyword evidence="8" id="KW-0812">Transmembrane</keyword>
<evidence type="ECO:0000256" key="9">
    <source>
        <dbReference type="SAM" id="SignalP"/>
    </source>
</evidence>
<feature type="chain" id="PRO_5014380202" description="Copper acquisition factor BIM1-like domain-containing protein" evidence="9">
    <location>
        <begin position="22"/>
        <end position="277"/>
    </location>
</feature>
<dbReference type="PANTHER" id="PTHR34992">
    <property type="entry name" value="HYPHAL ANASTAMOSIS-7 PROTEIN"/>
    <property type="match status" value="1"/>
</dbReference>
<dbReference type="PANTHER" id="PTHR34992:SF5">
    <property type="entry name" value="ANCHORED PROTEIN, PUTATIVE (AFU_ORTHOLOGUE AFUA_6G02800)-RELATED"/>
    <property type="match status" value="1"/>
</dbReference>
<dbReference type="OrthoDB" id="2587363at2759"/>
<keyword evidence="12" id="KW-1185">Reference proteome</keyword>
<feature type="domain" description="Copper acquisition factor BIM1-like" evidence="10">
    <location>
        <begin position="32"/>
        <end position="175"/>
    </location>
</feature>
<dbReference type="AlphaFoldDB" id="A0A2J6SSZ4"/>
<accession>A0A2J6SSZ4</accession>
<evidence type="ECO:0000256" key="4">
    <source>
        <dbReference type="ARBA" id="ARBA00022729"/>
    </source>
</evidence>
<evidence type="ECO:0000256" key="3">
    <source>
        <dbReference type="ARBA" id="ARBA00022622"/>
    </source>
</evidence>
<evidence type="ECO:0000256" key="5">
    <source>
        <dbReference type="ARBA" id="ARBA00023136"/>
    </source>
</evidence>
<dbReference type="CDD" id="cd21176">
    <property type="entry name" value="LPMO_auxiliary-like"/>
    <property type="match status" value="1"/>
</dbReference>
<dbReference type="InterPro" id="IPR046936">
    <property type="entry name" value="BIM1-like"/>
</dbReference>
<name>A0A2J6SSZ4_9HELO</name>
<sequence>MFFKPTAHLFALVGLIQHTLSAHGDGAEGTVMGPVAFLWPSDRHWASASDNIAPCGSVSPPSNRTSFPIGSIGSIELTIADDAYNLAVRIAYGNNPTTQQDFQAVKSNVSELEPGHQCYPLPNESSAVTPGSNATIQLEYWANDNDKEESFFACADIMFVEAVSFTTQVPCFNVTADEFVPASTSSSSVPTSIAAGQATASATGGRKDVANGGLSGGAKAGIVVGCIFGVALAFASIFFAIRRKGRSGRDAEAMPALVEKNAKGNDGASVMSGKTAS</sequence>
<feature type="transmembrane region" description="Helical" evidence="8">
    <location>
        <begin position="220"/>
        <end position="241"/>
    </location>
</feature>
<organism evidence="11 12">
    <name type="scientific">Hyaloscypha bicolor E</name>
    <dbReference type="NCBI Taxonomy" id="1095630"/>
    <lineage>
        <taxon>Eukaryota</taxon>
        <taxon>Fungi</taxon>
        <taxon>Dikarya</taxon>
        <taxon>Ascomycota</taxon>
        <taxon>Pezizomycotina</taxon>
        <taxon>Leotiomycetes</taxon>
        <taxon>Helotiales</taxon>
        <taxon>Hyaloscyphaceae</taxon>
        <taxon>Hyaloscypha</taxon>
        <taxon>Hyaloscypha bicolor</taxon>
    </lineage>
</organism>
<keyword evidence="3" id="KW-0336">GPI-anchor</keyword>
<proteinExistence type="predicted"/>
<dbReference type="GO" id="GO:0098552">
    <property type="term" value="C:side of membrane"/>
    <property type="evidence" value="ECO:0007669"/>
    <property type="project" value="UniProtKB-KW"/>
</dbReference>
<dbReference type="GO" id="GO:0005886">
    <property type="term" value="C:plasma membrane"/>
    <property type="evidence" value="ECO:0007669"/>
    <property type="project" value="UniProtKB-SubCell"/>
</dbReference>
<reference evidence="11 12" key="1">
    <citation type="submission" date="2016-04" db="EMBL/GenBank/DDBJ databases">
        <title>A degradative enzymes factory behind the ericoid mycorrhizal symbiosis.</title>
        <authorList>
            <consortium name="DOE Joint Genome Institute"/>
            <person name="Martino E."/>
            <person name="Morin E."/>
            <person name="Grelet G."/>
            <person name="Kuo A."/>
            <person name="Kohler A."/>
            <person name="Daghino S."/>
            <person name="Barry K."/>
            <person name="Choi C."/>
            <person name="Cichocki N."/>
            <person name="Clum A."/>
            <person name="Copeland A."/>
            <person name="Hainaut M."/>
            <person name="Haridas S."/>
            <person name="Labutti K."/>
            <person name="Lindquist E."/>
            <person name="Lipzen A."/>
            <person name="Khouja H.-R."/>
            <person name="Murat C."/>
            <person name="Ohm R."/>
            <person name="Olson A."/>
            <person name="Spatafora J."/>
            <person name="Veneault-Fourrey C."/>
            <person name="Henrissat B."/>
            <person name="Grigoriev I."/>
            <person name="Martin F."/>
            <person name="Perotto S."/>
        </authorList>
    </citation>
    <scope>NUCLEOTIDE SEQUENCE [LARGE SCALE GENOMIC DNA]</scope>
    <source>
        <strain evidence="11 12">E</strain>
    </source>
</reference>
<feature type="signal peptide" evidence="9">
    <location>
        <begin position="1"/>
        <end position="21"/>
    </location>
</feature>
<dbReference type="Proteomes" id="UP000235371">
    <property type="component" value="Unassembled WGS sequence"/>
</dbReference>
<keyword evidence="6" id="KW-0325">Glycoprotein</keyword>
<evidence type="ECO:0000256" key="1">
    <source>
        <dbReference type="ARBA" id="ARBA00004609"/>
    </source>
</evidence>
<keyword evidence="8" id="KW-1133">Transmembrane helix</keyword>
<evidence type="ECO:0000256" key="6">
    <source>
        <dbReference type="ARBA" id="ARBA00023180"/>
    </source>
</evidence>
<dbReference type="EMBL" id="KZ613866">
    <property type="protein sequence ID" value="PMD53872.1"/>
    <property type="molecule type" value="Genomic_DNA"/>
</dbReference>
<dbReference type="InterPro" id="IPR046530">
    <property type="entry name" value="BIM1-like_dom"/>
</dbReference>
<keyword evidence="5 8" id="KW-0472">Membrane</keyword>
<dbReference type="RefSeq" id="XP_024730776.1">
    <property type="nucleotide sequence ID" value="XM_024883776.1"/>
</dbReference>